<dbReference type="GO" id="GO:0032259">
    <property type="term" value="P:methylation"/>
    <property type="evidence" value="ECO:0007669"/>
    <property type="project" value="UniProtKB-KW"/>
</dbReference>
<proteinExistence type="predicted"/>
<dbReference type="Pfam" id="PF08241">
    <property type="entry name" value="Methyltransf_11"/>
    <property type="match status" value="1"/>
</dbReference>
<comment type="caution">
    <text evidence="2">The sequence shown here is derived from an EMBL/GenBank/DDBJ whole genome shotgun (WGS) entry which is preliminary data.</text>
</comment>
<dbReference type="RefSeq" id="WP_004759477.1">
    <property type="nucleotide sequence ID" value="NZ_AKWH02000073.1"/>
</dbReference>
<dbReference type="Proteomes" id="UP000006339">
    <property type="component" value="Unassembled WGS sequence"/>
</dbReference>
<dbReference type="GO" id="GO:0008757">
    <property type="term" value="F:S-adenosylmethionine-dependent methyltransferase activity"/>
    <property type="evidence" value="ECO:0007669"/>
    <property type="project" value="InterPro"/>
</dbReference>
<dbReference type="SUPFAM" id="SSF53335">
    <property type="entry name" value="S-adenosyl-L-methionine-dependent methyltransferases"/>
    <property type="match status" value="1"/>
</dbReference>
<evidence type="ECO:0000313" key="2">
    <source>
        <dbReference type="EMBL" id="EKO49857.1"/>
    </source>
</evidence>
<dbReference type="InterPro" id="IPR029063">
    <property type="entry name" value="SAM-dependent_MTases_sf"/>
</dbReference>
<name>A0A828Y455_9LEPT</name>
<organism evidence="2 3">
    <name type="scientific">Leptospira kirschneri str. 200802841</name>
    <dbReference type="NCBI Taxonomy" id="1193047"/>
    <lineage>
        <taxon>Bacteria</taxon>
        <taxon>Pseudomonadati</taxon>
        <taxon>Spirochaetota</taxon>
        <taxon>Spirochaetia</taxon>
        <taxon>Leptospirales</taxon>
        <taxon>Leptospiraceae</taxon>
        <taxon>Leptospira</taxon>
    </lineage>
</organism>
<reference evidence="2" key="1">
    <citation type="submission" date="2012-10" db="EMBL/GenBank/DDBJ databases">
        <authorList>
            <person name="Harkins D.M."/>
            <person name="Durkin A.S."/>
            <person name="Brinkac L.M."/>
            <person name="Selengut J.D."/>
            <person name="Sanka R."/>
            <person name="DePew J."/>
            <person name="Purushe J."/>
            <person name="Picardeau M."/>
            <person name="Werts C."/>
            <person name="Goarant C."/>
            <person name="Vinetz J.M."/>
            <person name="Sutton G.G."/>
            <person name="Nelson W.C."/>
            <person name="Fouts D.E."/>
        </authorList>
    </citation>
    <scope>NUCLEOTIDE SEQUENCE [LARGE SCALE GENOMIC DNA]</scope>
    <source>
        <strain evidence="2">200802841</strain>
    </source>
</reference>
<keyword evidence="2" id="KW-0808">Transferase</keyword>
<dbReference type="InterPro" id="IPR013216">
    <property type="entry name" value="Methyltransf_11"/>
</dbReference>
<feature type="domain" description="Methyltransferase type 11" evidence="1">
    <location>
        <begin position="226"/>
        <end position="267"/>
    </location>
</feature>
<dbReference type="CDD" id="cd02440">
    <property type="entry name" value="AdoMet_MTases"/>
    <property type="match status" value="1"/>
</dbReference>
<dbReference type="EMBL" id="AKWH02000073">
    <property type="protein sequence ID" value="EKO49857.1"/>
    <property type="molecule type" value="Genomic_DNA"/>
</dbReference>
<dbReference type="Gene3D" id="3.40.50.150">
    <property type="entry name" value="Vaccinia Virus protein VP39"/>
    <property type="match status" value="1"/>
</dbReference>
<sequence length="345" mass="39824">MTILSESKKENVSGRMFGFFSLIPCMKDLNRKQFLKSFFYVFLSGFAFDLFSKDQKDQLDLNQNSNFRNVYLDPKLRDDFFQFLQNVYHLYPEEDLHKLIFEISKSKQTDREIYETILKRIPEIKPFAGILTYALPALNKQKTEISQEVVELLGEGSRFNGYLEIGTLGRYVKNLKKKIQIEGNVFVLNDLEPKYSPEDLAERGQITKVGTFIPLGNYDPIEEKLIPSESLDLVTNFIGFHHSPSKRLDGFIRSISRILKPGGKFILRDHNVNSEEMESVVALAHDVYNVGLEISWKETSEQVRNFTSIVEIENRVSQFGFKPVGKYVLQKGDPTKNTLMVFVKS</sequence>
<keyword evidence="3" id="KW-1185">Reference proteome</keyword>
<accession>A0A828Y455</accession>
<evidence type="ECO:0000313" key="3">
    <source>
        <dbReference type="Proteomes" id="UP000006339"/>
    </source>
</evidence>
<evidence type="ECO:0000259" key="1">
    <source>
        <dbReference type="Pfam" id="PF08241"/>
    </source>
</evidence>
<protein>
    <submittedName>
        <fullName evidence="2">Methyltransferase domain protein</fullName>
    </submittedName>
</protein>
<gene>
    <name evidence="2" type="ORF">LEP1GSC131_0998</name>
</gene>
<dbReference type="AlphaFoldDB" id="A0A828Y455"/>
<keyword evidence="2" id="KW-0489">Methyltransferase</keyword>